<dbReference type="PRINTS" id="PR00080">
    <property type="entry name" value="SDRFAMILY"/>
</dbReference>
<dbReference type="OrthoDB" id="47007at2759"/>
<dbReference type="InterPro" id="IPR002347">
    <property type="entry name" value="SDR_fam"/>
</dbReference>
<dbReference type="PANTHER" id="PTHR43975">
    <property type="entry name" value="ZGC:101858"/>
    <property type="match status" value="1"/>
</dbReference>
<dbReference type="FunFam" id="3.40.50.720:FF:000084">
    <property type="entry name" value="Short-chain dehydrogenase reductase"/>
    <property type="match status" value="1"/>
</dbReference>
<dbReference type="EMBL" id="CACVKT020008152">
    <property type="protein sequence ID" value="CAC5413547.1"/>
    <property type="molecule type" value="Genomic_DNA"/>
</dbReference>
<dbReference type="PANTHER" id="PTHR43975:SF2">
    <property type="entry name" value="EG:BACR7A4.14 PROTEIN-RELATED"/>
    <property type="match status" value="1"/>
</dbReference>
<sequence>MAGLCKLEGKIALITGASSGIGQGTAILFAKLGAKLAITGRNEENLRKTADECEKQCGMKPLMIVADLAKESDIQKVIDDTIKGCRSIDILVNNAGIGMMGGIETLTPQQYDEVMNINTRSIFLLTKLAVPHLNQNGSIINVSTNVTIGPVPSLLAYGMSKCALDYLTKNVAVELAPRKIRVNSVNPGIIVTEVHRRMGMDEDTYQNQVLGRCQNINALGRPGQVNEVADLIAFLASDNSSFITGAIIPIDGGANIITAT</sequence>
<name>A0A6J8DZM3_MYTCO</name>
<organism evidence="1 2">
    <name type="scientific">Mytilus coruscus</name>
    <name type="common">Sea mussel</name>
    <dbReference type="NCBI Taxonomy" id="42192"/>
    <lineage>
        <taxon>Eukaryota</taxon>
        <taxon>Metazoa</taxon>
        <taxon>Spiralia</taxon>
        <taxon>Lophotrochozoa</taxon>
        <taxon>Mollusca</taxon>
        <taxon>Bivalvia</taxon>
        <taxon>Autobranchia</taxon>
        <taxon>Pteriomorphia</taxon>
        <taxon>Mytilida</taxon>
        <taxon>Mytiloidea</taxon>
        <taxon>Mytilidae</taxon>
        <taxon>Mytilinae</taxon>
        <taxon>Mytilus</taxon>
    </lineage>
</organism>
<dbReference type="InterPro" id="IPR036291">
    <property type="entry name" value="NAD(P)-bd_dom_sf"/>
</dbReference>
<dbReference type="AlphaFoldDB" id="A0A6J8DZM3"/>
<protein>
    <submittedName>
        <fullName evidence="1">Uncharacterized protein</fullName>
    </submittedName>
</protein>
<evidence type="ECO:0000313" key="1">
    <source>
        <dbReference type="EMBL" id="CAC5413547.1"/>
    </source>
</evidence>
<evidence type="ECO:0000313" key="2">
    <source>
        <dbReference type="Proteomes" id="UP000507470"/>
    </source>
</evidence>
<dbReference type="Proteomes" id="UP000507470">
    <property type="component" value="Unassembled WGS sequence"/>
</dbReference>
<dbReference type="Pfam" id="PF13561">
    <property type="entry name" value="adh_short_C2"/>
    <property type="match status" value="1"/>
</dbReference>
<keyword evidence="2" id="KW-1185">Reference proteome</keyword>
<proteinExistence type="predicted"/>
<accession>A0A6J8DZM3</accession>
<dbReference type="Gene3D" id="3.40.50.720">
    <property type="entry name" value="NAD(P)-binding Rossmann-like Domain"/>
    <property type="match status" value="1"/>
</dbReference>
<gene>
    <name evidence="1" type="ORF">MCOR_46430</name>
</gene>
<dbReference type="PRINTS" id="PR00081">
    <property type="entry name" value="GDHRDH"/>
</dbReference>
<dbReference type="SUPFAM" id="SSF51735">
    <property type="entry name" value="NAD(P)-binding Rossmann-fold domains"/>
    <property type="match status" value="1"/>
</dbReference>
<reference evidence="1 2" key="1">
    <citation type="submission" date="2020-06" db="EMBL/GenBank/DDBJ databases">
        <authorList>
            <person name="Li R."/>
            <person name="Bekaert M."/>
        </authorList>
    </citation>
    <scope>NUCLEOTIDE SEQUENCE [LARGE SCALE GENOMIC DNA]</scope>
    <source>
        <strain evidence="2">wild</strain>
    </source>
</reference>